<feature type="region of interest" description="Disordered" evidence="1">
    <location>
        <begin position="1"/>
        <end position="21"/>
    </location>
</feature>
<protein>
    <submittedName>
        <fullName evidence="2">Uncharacterized protein</fullName>
    </submittedName>
</protein>
<dbReference type="Proteomes" id="UP001221757">
    <property type="component" value="Unassembled WGS sequence"/>
</dbReference>
<feature type="compositionally biased region" description="Basic and acidic residues" evidence="1">
    <location>
        <begin position="189"/>
        <end position="205"/>
    </location>
</feature>
<comment type="caution">
    <text evidence="2">The sequence shown here is derived from an EMBL/GenBank/DDBJ whole genome shotgun (WGS) entry which is preliminary data.</text>
</comment>
<gene>
    <name evidence="2" type="ORF">B0H17DRAFT_1152893</name>
</gene>
<accession>A0AAD7FEA5</accession>
<proteinExistence type="predicted"/>
<feature type="region of interest" description="Disordered" evidence="1">
    <location>
        <begin position="68"/>
        <end position="173"/>
    </location>
</feature>
<dbReference type="AlphaFoldDB" id="A0AAD7FEA5"/>
<evidence type="ECO:0000256" key="1">
    <source>
        <dbReference type="SAM" id="MobiDB-lite"/>
    </source>
</evidence>
<name>A0AAD7FEA5_MYCRO</name>
<dbReference type="EMBL" id="JARKIE010000848">
    <property type="protein sequence ID" value="KAJ7615176.1"/>
    <property type="molecule type" value="Genomic_DNA"/>
</dbReference>
<organism evidence="2 3">
    <name type="scientific">Mycena rosella</name>
    <name type="common">Pink bonnet</name>
    <name type="synonym">Agaricus rosellus</name>
    <dbReference type="NCBI Taxonomy" id="1033263"/>
    <lineage>
        <taxon>Eukaryota</taxon>
        <taxon>Fungi</taxon>
        <taxon>Dikarya</taxon>
        <taxon>Basidiomycota</taxon>
        <taxon>Agaricomycotina</taxon>
        <taxon>Agaricomycetes</taxon>
        <taxon>Agaricomycetidae</taxon>
        <taxon>Agaricales</taxon>
        <taxon>Marasmiineae</taxon>
        <taxon>Mycenaceae</taxon>
        <taxon>Mycena</taxon>
    </lineage>
</organism>
<evidence type="ECO:0000313" key="3">
    <source>
        <dbReference type="Proteomes" id="UP001221757"/>
    </source>
</evidence>
<feature type="region of interest" description="Disordered" evidence="1">
    <location>
        <begin position="189"/>
        <end position="212"/>
    </location>
</feature>
<sequence>MFGWYSGSAGPARNTECAGQRGRTHAKFRGITEHSGRIVSMLDWSKTARCGTCASGDARWIDRDEGICGGQEREPWQRREGTDLRFNAEVRENEGNRRENARKDWSSPGEPNTDEQVRESREMARIGAKVDSRGTVRECGPVGPRLRISERSAGGAESALAEGRLDAERRRGSGVVRRTRATLEYTASCKRERDSERFKAGRNDLKGTQGCS</sequence>
<evidence type="ECO:0000313" key="2">
    <source>
        <dbReference type="EMBL" id="KAJ7615176.1"/>
    </source>
</evidence>
<reference evidence="2" key="1">
    <citation type="submission" date="2023-03" db="EMBL/GenBank/DDBJ databases">
        <title>Massive genome expansion in bonnet fungi (Mycena s.s.) driven by repeated elements and novel gene families across ecological guilds.</title>
        <authorList>
            <consortium name="Lawrence Berkeley National Laboratory"/>
            <person name="Harder C.B."/>
            <person name="Miyauchi S."/>
            <person name="Viragh M."/>
            <person name="Kuo A."/>
            <person name="Thoen E."/>
            <person name="Andreopoulos B."/>
            <person name="Lu D."/>
            <person name="Skrede I."/>
            <person name="Drula E."/>
            <person name="Henrissat B."/>
            <person name="Morin E."/>
            <person name="Kohler A."/>
            <person name="Barry K."/>
            <person name="LaButti K."/>
            <person name="Morin E."/>
            <person name="Salamov A."/>
            <person name="Lipzen A."/>
            <person name="Mereny Z."/>
            <person name="Hegedus B."/>
            <person name="Baldrian P."/>
            <person name="Stursova M."/>
            <person name="Weitz H."/>
            <person name="Taylor A."/>
            <person name="Grigoriev I.V."/>
            <person name="Nagy L.G."/>
            <person name="Martin F."/>
            <person name="Kauserud H."/>
        </authorList>
    </citation>
    <scope>NUCLEOTIDE SEQUENCE</scope>
    <source>
        <strain evidence="2">CBHHK067</strain>
    </source>
</reference>
<keyword evidence="3" id="KW-1185">Reference proteome</keyword>
<feature type="compositionally biased region" description="Basic and acidic residues" evidence="1">
    <location>
        <begin position="68"/>
        <end position="105"/>
    </location>
</feature>
<feature type="compositionally biased region" description="Low complexity" evidence="1">
    <location>
        <begin position="151"/>
        <end position="162"/>
    </location>
</feature>
<feature type="compositionally biased region" description="Basic and acidic residues" evidence="1">
    <location>
        <begin position="115"/>
        <end position="136"/>
    </location>
</feature>